<keyword evidence="4" id="KW-1185">Reference proteome</keyword>
<dbReference type="PANTHER" id="PTHR10013:SF0">
    <property type="entry name" value="GENERAL VESICULAR TRANSPORT FACTOR P115"/>
    <property type="match status" value="1"/>
</dbReference>
<name>A0AAV8V472_9RHOD</name>
<feature type="region of interest" description="Disordered" evidence="2">
    <location>
        <begin position="2694"/>
        <end position="2719"/>
    </location>
</feature>
<feature type="region of interest" description="Disordered" evidence="2">
    <location>
        <begin position="1166"/>
        <end position="1186"/>
    </location>
</feature>
<dbReference type="GO" id="GO:0012507">
    <property type="term" value="C:ER to Golgi transport vesicle membrane"/>
    <property type="evidence" value="ECO:0007669"/>
    <property type="project" value="TreeGrafter"/>
</dbReference>
<dbReference type="GO" id="GO:0006886">
    <property type="term" value="P:intracellular protein transport"/>
    <property type="evidence" value="ECO:0007669"/>
    <property type="project" value="TreeGrafter"/>
</dbReference>
<dbReference type="GO" id="GO:0005783">
    <property type="term" value="C:endoplasmic reticulum"/>
    <property type="evidence" value="ECO:0007669"/>
    <property type="project" value="TreeGrafter"/>
</dbReference>
<feature type="coiled-coil region" evidence="1">
    <location>
        <begin position="1792"/>
        <end position="1882"/>
    </location>
</feature>
<dbReference type="SUPFAM" id="SSF57997">
    <property type="entry name" value="Tropomyosin"/>
    <property type="match status" value="1"/>
</dbReference>
<feature type="coiled-coil region" evidence="1">
    <location>
        <begin position="2929"/>
        <end position="3004"/>
    </location>
</feature>
<organism evidence="3 4">
    <name type="scientific">Rhodosorus marinus</name>
    <dbReference type="NCBI Taxonomy" id="101924"/>
    <lineage>
        <taxon>Eukaryota</taxon>
        <taxon>Rhodophyta</taxon>
        <taxon>Stylonematophyceae</taxon>
        <taxon>Stylonematales</taxon>
        <taxon>Stylonemataceae</taxon>
        <taxon>Rhodosorus</taxon>
    </lineage>
</organism>
<dbReference type="Proteomes" id="UP001157974">
    <property type="component" value="Unassembled WGS sequence"/>
</dbReference>
<feature type="coiled-coil region" evidence="1">
    <location>
        <begin position="1458"/>
        <end position="1748"/>
    </location>
</feature>
<evidence type="ECO:0000256" key="1">
    <source>
        <dbReference type="SAM" id="Coils"/>
    </source>
</evidence>
<keyword evidence="1" id="KW-0175">Coiled coil</keyword>
<dbReference type="GO" id="GO:0048211">
    <property type="term" value="P:Golgi vesicle docking"/>
    <property type="evidence" value="ECO:0007669"/>
    <property type="project" value="TreeGrafter"/>
</dbReference>
<feature type="coiled-coil region" evidence="1">
    <location>
        <begin position="2165"/>
        <end position="2199"/>
    </location>
</feature>
<feature type="compositionally biased region" description="Basic and acidic residues" evidence="2">
    <location>
        <begin position="2528"/>
        <end position="2550"/>
    </location>
</feature>
<evidence type="ECO:0000313" key="3">
    <source>
        <dbReference type="EMBL" id="KAJ8908277.1"/>
    </source>
</evidence>
<dbReference type="PANTHER" id="PTHR10013">
    <property type="entry name" value="GENERAL VESICULAR TRANSPORT FACTOR P115"/>
    <property type="match status" value="1"/>
</dbReference>
<feature type="coiled-coil region" evidence="1">
    <location>
        <begin position="1918"/>
        <end position="2005"/>
    </location>
</feature>
<reference evidence="3 4" key="1">
    <citation type="journal article" date="2023" name="Nat. Commun.">
        <title>Origin of minicircular mitochondrial genomes in red algae.</title>
        <authorList>
            <person name="Lee Y."/>
            <person name="Cho C.H."/>
            <person name="Lee Y.M."/>
            <person name="Park S.I."/>
            <person name="Yang J.H."/>
            <person name="West J.A."/>
            <person name="Bhattacharya D."/>
            <person name="Yoon H.S."/>
        </authorList>
    </citation>
    <scope>NUCLEOTIDE SEQUENCE [LARGE SCALE GENOMIC DNA]</scope>
    <source>
        <strain evidence="3 4">CCMP1338</strain>
        <tissue evidence="3">Whole cell</tissue>
    </source>
</reference>
<dbReference type="Gene3D" id="1.10.287.1490">
    <property type="match status" value="1"/>
</dbReference>
<sequence>MNVLSGALNYIAGNDRVEGISPVRRLVERIKTSSLPQDRRKSIRDLNRAVQEGPHRQEEIGSDGLRVIFAVLEQDRQMQDTIVASLELLNNACCALDPPTSAEEDENLDTSEFKRRSAAAASRNTQLFARINNAVSLLIELLEEEEFYVRFNTVELLTAMVGNETDLLVSEILASSMGLSRLVDLLNDSRDVIRNEGLLLLIALSGNSEELSKILTFESVFDKLFSIINTVKAPVDRSEEDLVDAKEGAILVHDCLHLIQNILRHSGSNVALFREAEGIEKIAKLIRIVDVTMRTIVAEDVDNLVAAIDIVSLLCDGADSDAGANRSSCAGAGIVERLWDVLDDRSSSVHVKASTVNCLALVVRKTQAGMSRLLGRSRNPYQFVLDELYSSESAGMRGACCLLAWELIADRNGSTRGDFMNSVFSDTSDGNPSLVEMSSRIKAAAVSSPSDDVDAASVFYSCTLLSWAVQRSKAPKLSRTQLLSATAGSKRENLLTKSVRSLSRASVEGSAPEVRVGILRLLCTWLHNSNDAMSEFQSSVMHLPLLVELMTRESVRGDTAEVYIRGLAAVIIASGLLLGDQQPNIKSTLADIVRKRIGVAAFTARLDDLLASEAFTSAQSGELILEDPLRLLKLEQQKGPRSGKGLCGYSKYFDPDFTKLVGEVYEKSRSTMMELMIDAEGSTLPQAPSFDRPPSLNVNGGGDEEIILHYKEIIRSQDAALAESREEGELLKQSLNSLQADVDNNMHFVQDGCVKNRSGAEDDEQMLARSEKIAALERALQTKGQEMEALAGAYSQLEEELVSGASARTPSASYDSRADELNKLVEAEKRNAFKLETRLMQLELSEKTAKAEAEAFRGQLKELSARINSTTDGSISQNDVEVLEERKRREIAEEKLNFIEEQGEARETSERELKERVLEAERMLAEATSKTSRLQNKVQSQEHDIETLKTKHMREVELSRAASVTLETSLQEEIARLEQELAEAESKDSEREIQKLQEEKDELGEDIVRFTAQIAGLKSESEDLRTRRRNLEQELDEVSTAHLELKTQFEQVNKEHVRESAENQRLASLVRELQDSEAAAQKDLTLKSEEVNGKEEKLRTLQSRIAELESTTKAVEKALAGSKTDSADLTDQIVRLSERLVATEDSRQGLERELQLAQEDITRLKEIKPPPDSTDPHVVASSSVPDASEVSDLRAMLAGTQEALREAENDIEVLRAKDTDAREVVAREMELRDILDRSRERYELTEKRCADLEAEIEDSREQHSAASLAMQSRLQEQDLELKMALSQVETERQLRLEGERKLDECADDQHTSSIMETSSRIPELESEVANLSTKLTKFEEDRLMLASQVDRLESQLSMQTASIRDVLIELNVSTSEIESDRATVDTYEEEAIAQLEEIQKALKGLREDRDSAEKKSRLLEGRNSELIEALARSEEVAQDQTLKLDDYRLKTEELEGHLRDERESRSLTEDEIQQKEKDLAMFKERVVSAELQIKVLESTVQENEEMMEKLDQELTVANKCAEEAEERVKKLVEKEDSSSKALQKGKAALESDLEALESQLRGERKEKAALESDLEALESQLRGERKENAALESDRAALESQLRVEQKEKAALESDQAALESQLRREQKEKAALESDREALESQLRGELDILQSERSALENQLEKQNQVLEVAEVRSSERVEKVKLLEDQLNETRSEIVQLRDLKSTISDQESENSRISKLLDEVTSEMRDLEADLETLRSENTEKAEALVLLTTAKETAEKAALNAMAAWRSAAAVPEGLKADEGITIDFVVNSLIEELKTSADRNAEFRREKEEADLVVSHWMDEIEKLESKTLRMEASAQDWHQEKEALQESVRRLEGVCRELRAERDESDMKARTSEEKLAETIIALAESRELLDAESLKAKRRVLADEKLNRGLLELESNILRVEKVLEEKNKTLEVKEKEFQGLLSGKEETIDRLTNSLKSSEEVIHGKDLQLNKAAKLAERAETERDNLAQELAIASKTATSRVEELDKEIKLRDVRIEEQYAAFSSTEKQLRSDLSAAGDELHSALENVKEVEALEKHARDKASKNEEERDLLSSKLDDLRTRLADADLTAQQIQKSAEEKEAELERSSKRFEGEIDAVQKLLENETEARVIIEGELEESKSSLILEQGLRKERDKELGKISAALDTTSEKLEEVQKEKLVLTESLKQKQTETTGMEEDLITLRAENAELSKKTNDLSSALEDVGSQLNSAIETSDSRSQRIDSLTEQLNNLHVENTGLIETRKQLELELDKLTAELDSAHETSDSRLKQIDILEEQLGDKRNLIEILKTRSEDSESRIASLEKESLEKKVSEEEAGVVAGVLRETIEQLEANLLVLEEKSKASQQSVIFLQEQVLRFASGFPTLKGGPLASLNEAPTDYVEVLSRVEAEGQNLRSELLKFARRFGISLEDENWDSLSDSVIRSDPGTLSSAENTFNERIASLRVELSAEVSRRKALAERVAELERELKTSYMEASRTSYQLEENSRALEAIEARSSQLEEQSREASRRHAEERKSYRAEVDSKVKELEDAKADLSTTHATLKSLQRKLGQNELDLKSASKEASDLRKELTNIDSLKSDYASARTRNLELVEKLRSLEEARRMVESESRENLARVKTEIAEYSSQLSESASKITSLEDETNLLRGTVDRMRRTRDALEDENARLRSQVDKLSSSKSAQAYEREMQDLTEENSQLEERIRSLESDLYSATATKQRIHLAEQEKAAVEQRLRKSSEELQESREAARKAEKMVGDSMHRKDSLESELWETQRKLLEAEEELAATLEDRMVMEETLAVLHQEQSAIAAKSQQVEDLEMRVDDLMLQAAEARGQAADANNLIEELEEKLRQAKRKSASAESVSNLGQRIRLLEGTVREKDQRIYELENSFRANDHAEFELMNARAAEREARDHAADVEKRLELATEELSHLVDQTLNPDEQGVADYDVLERERQIVDLEQERDNLLRANENLEARLQTLGRDLQSSFRPHHEPGDEKTNVDWESKYHRLQEEHDEVLQCLADLELNRED</sequence>
<accession>A0AAV8V472</accession>
<feature type="region of interest" description="Disordered" evidence="2">
    <location>
        <begin position="2521"/>
        <end position="2550"/>
    </location>
</feature>
<protein>
    <recommendedName>
        <fullName evidence="5">Vesicle tethering protein Uso1/P115-like head domain-containing protein</fullName>
    </recommendedName>
</protein>
<dbReference type="GO" id="GO:0006888">
    <property type="term" value="P:endoplasmic reticulum to Golgi vesicle-mediated transport"/>
    <property type="evidence" value="ECO:0007669"/>
    <property type="project" value="TreeGrafter"/>
</dbReference>
<feature type="coiled-coil region" evidence="1">
    <location>
        <begin position="1388"/>
        <end position="1422"/>
    </location>
</feature>
<feature type="coiled-coil region" evidence="1">
    <location>
        <begin position="1321"/>
        <end position="1355"/>
    </location>
</feature>
<evidence type="ECO:0000256" key="2">
    <source>
        <dbReference type="SAM" id="MobiDB-lite"/>
    </source>
</evidence>
<feature type="region of interest" description="Disordered" evidence="2">
    <location>
        <begin position="2755"/>
        <end position="2788"/>
    </location>
</feature>
<dbReference type="GO" id="GO:0061025">
    <property type="term" value="P:membrane fusion"/>
    <property type="evidence" value="ECO:0007669"/>
    <property type="project" value="TreeGrafter"/>
</dbReference>
<evidence type="ECO:0008006" key="5">
    <source>
        <dbReference type="Google" id="ProtNLM"/>
    </source>
</evidence>
<dbReference type="SUPFAM" id="SSF48371">
    <property type="entry name" value="ARM repeat"/>
    <property type="match status" value="1"/>
</dbReference>
<dbReference type="InterPro" id="IPR024095">
    <property type="entry name" value="Vesicle_P115"/>
</dbReference>
<dbReference type="Gene3D" id="1.25.10.10">
    <property type="entry name" value="Leucine-rich Repeat Variant"/>
    <property type="match status" value="1"/>
</dbReference>
<dbReference type="EMBL" id="JAMWBK010000002">
    <property type="protein sequence ID" value="KAJ8908277.1"/>
    <property type="molecule type" value="Genomic_DNA"/>
</dbReference>
<feature type="coiled-coil region" evidence="1">
    <location>
        <begin position="2070"/>
        <end position="2122"/>
    </location>
</feature>
<feature type="coiled-coil region" evidence="1">
    <location>
        <begin position="780"/>
        <end position="1048"/>
    </location>
</feature>
<dbReference type="GO" id="GO:0005795">
    <property type="term" value="C:Golgi stack"/>
    <property type="evidence" value="ECO:0007669"/>
    <property type="project" value="TreeGrafter"/>
</dbReference>
<comment type="caution">
    <text evidence="3">The sequence shown here is derived from an EMBL/GenBank/DDBJ whole genome shotgun (WGS) entry which is preliminary data.</text>
</comment>
<feature type="coiled-coil region" evidence="1">
    <location>
        <begin position="2256"/>
        <end position="2374"/>
    </location>
</feature>
<gene>
    <name evidence="3" type="ORF">NDN08_008368</name>
</gene>
<dbReference type="InterPro" id="IPR016024">
    <property type="entry name" value="ARM-type_fold"/>
</dbReference>
<dbReference type="InterPro" id="IPR011989">
    <property type="entry name" value="ARM-like"/>
</dbReference>
<evidence type="ECO:0000313" key="4">
    <source>
        <dbReference type="Proteomes" id="UP001157974"/>
    </source>
</evidence>
<proteinExistence type="predicted"/>